<name>N8SD33_9GAMM</name>
<reference evidence="2" key="1">
    <citation type="submission" date="2013-02" db="EMBL/GenBank/DDBJ databases">
        <title>The Genome Sequence of Acinetobacter sp. NIPH 973.</title>
        <authorList>
            <consortium name="The Broad Institute Genome Sequencing Platform"/>
            <consortium name="The Broad Institute Genome Sequencing Center for Infectious Disease"/>
            <person name="Cerqueira G."/>
            <person name="Feldgarden M."/>
            <person name="Courvalin P."/>
            <person name="Perichon B."/>
            <person name="Grillot-Courvalin C."/>
            <person name="Clermont D."/>
            <person name="Rocha E."/>
            <person name="Yoon E.-J."/>
            <person name="Nemec A."/>
            <person name="Walker B."/>
            <person name="Young S.K."/>
            <person name="Zeng Q."/>
            <person name="Gargeya S."/>
            <person name="Fitzgerald M."/>
            <person name="Haas B."/>
            <person name="Abouelleil A."/>
            <person name="Alvarado L."/>
            <person name="Arachchi H.M."/>
            <person name="Berlin A.M."/>
            <person name="Chapman S.B."/>
            <person name="Dewar J."/>
            <person name="Goldberg J."/>
            <person name="Griggs A."/>
            <person name="Gujja S."/>
            <person name="Hansen M."/>
            <person name="Howarth C."/>
            <person name="Imamovic A."/>
            <person name="Larimer J."/>
            <person name="McCowan C."/>
            <person name="Murphy C."/>
            <person name="Neiman D."/>
            <person name="Pearson M."/>
            <person name="Priest M."/>
            <person name="Roberts A."/>
            <person name="Saif S."/>
            <person name="Shea T."/>
            <person name="Sisk P."/>
            <person name="Sykes S."/>
            <person name="Wortman J."/>
            <person name="Nusbaum C."/>
            <person name="Birren B."/>
        </authorList>
    </citation>
    <scope>NUCLEOTIDE SEQUENCE [LARGE SCALE GENOMIC DNA]</scope>
    <source>
        <strain evidence="2">NIPH 973</strain>
    </source>
</reference>
<dbReference type="AlphaFoldDB" id="N8SD33"/>
<gene>
    <name evidence="1" type="ORF">F985_01598</name>
</gene>
<dbReference type="PATRIC" id="fig|520709.3.peg.1556"/>
<dbReference type="Proteomes" id="UP000013065">
    <property type="component" value="Unassembled WGS sequence"/>
</dbReference>
<protein>
    <recommendedName>
        <fullName evidence="3">Copper resistance protein B</fullName>
    </recommendedName>
</protein>
<evidence type="ECO:0000313" key="2">
    <source>
        <dbReference type="Proteomes" id="UP000013065"/>
    </source>
</evidence>
<organism evidence="1 2">
    <name type="scientific">Acinetobacter seifertii</name>
    <dbReference type="NCBI Taxonomy" id="1530123"/>
    <lineage>
        <taxon>Bacteria</taxon>
        <taxon>Pseudomonadati</taxon>
        <taxon>Pseudomonadota</taxon>
        <taxon>Gammaproteobacteria</taxon>
        <taxon>Moraxellales</taxon>
        <taxon>Moraxellaceae</taxon>
        <taxon>Acinetobacter</taxon>
        <taxon>Acinetobacter calcoaceticus/baumannii complex</taxon>
    </lineage>
</organism>
<reference evidence="1 2" key="2">
    <citation type="journal article" date="2015" name="Int. J. Syst. Evol. Microbiol.">
        <title>Acinetobacter seifertii sp. nov., a member of the Acinetobacter calcoaceticus-Acinetobacter baumannii complex isolated from human clinical specimens.</title>
        <authorList>
            <person name="Nemec A."/>
            <person name="Krizova L."/>
            <person name="Maixnerova M."/>
            <person name="Sedo O."/>
            <person name="Brisse S."/>
            <person name="Higgins P.G."/>
        </authorList>
    </citation>
    <scope>NUCLEOTIDE SEQUENCE [LARGE SCALE GENOMIC DNA]</scope>
    <source>
        <strain evidence="1 2">NIPH 973</strain>
    </source>
</reference>
<dbReference type="EMBL" id="APOO01000020">
    <property type="protein sequence ID" value="ENU43674.1"/>
    <property type="molecule type" value="Genomic_DNA"/>
</dbReference>
<evidence type="ECO:0008006" key="3">
    <source>
        <dbReference type="Google" id="ProtNLM"/>
    </source>
</evidence>
<proteinExistence type="predicted"/>
<dbReference type="HOGENOM" id="CLU_2462126_0_0_6"/>
<comment type="caution">
    <text evidence="1">The sequence shown here is derived from an EMBL/GenBank/DDBJ whole genome shotgun (WGS) entry which is preliminary data.</text>
</comment>
<evidence type="ECO:0000313" key="1">
    <source>
        <dbReference type="EMBL" id="ENU43674.1"/>
    </source>
</evidence>
<dbReference type="GO" id="GO:0006878">
    <property type="term" value="P:intracellular copper ion homeostasis"/>
    <property type="evidence" value="ECO:0007669"/>
    <property type="project" value="InterPro"/>
</dbReference>
<dbReference type="GO" id="GO:0009279">
    <property type="term" value="C:cell outer membrane"/>
    <property type="evidence" value="ECO:0007669"/>
    <property type="project" value="InterPro"/>
</dbReference>
<sequence length="86" mass="9838">MFEFALITQPYIAADIVFNDNSDFATKSGLSELKTGLKTRYEINKRIRPFVDVAYQYEKGQKLTTFQEATNSEKGWLYGAGIELVF</sequence>
<accession>N8SD33</accession>
<dbReference type="InterPro" id="IPR007939">
    <property type="entry name" value="Cu-R_B_prcur"/>
</dbReference>
<dbReference type="GO" id="GO:0005507">
    <property type="term" value="F:copper ion binding"/>
    <property type="evidence" value="ECO:0007669"/>
    <property type="project" value="InterPro"/>
</dbReference>
<dbReference type="SUPFAM" id="SSF103515">
    <property type="entry name" value="Autotransporter"/>
    <property type="match status" value="1"/>
</dbReference>
<dbReference type="Pfam" id="PF05275">
    <property type="entry name" value="CopB"/>
    <property type="match status" value="1"/>
</dbReference>
<dbReference type="InterPro" id="IPR036709">
    <property type="entry name" value="Autotransporte_beta_dom_sf"/>
</dbReference>